<dbReference type="EMBL" id="OW240916">
    <property type="protein sequence ID" value="CAH2296168.1"/>
    <property type="molecule type" value="Genomic_DNA"/>
</dbReference>
<evidence type="ECO:0000313" key="1">
    <source>
        <dbReference type="EMBL" id="CAH2296168.1"/>
    </source>
</evidence>
<keyword evidence="2" id="KW-1185">Reference proteome</keyword>
<reference evidence="1" key="1">
    <citation type="submission" date="2022-03" db="EMBL/GenBank/DDBJ databases">
        <authorList>
            <person name="Alioto T."/>
            <person name="Alioto T."/>
            <person name="Gomez Garrido J."/>
        </authorList>
    </citation>
    <scope>NUCLEOTIDE SEQUENCE</scope>
</reference>
<name>A0AAD1SAE3_PELCU</name>
<gene>
    <name evidence="1" type="ORF">PECUL_23A017383</name>
</gene>
<dbReference type="Proteomes" id="UP001295444">
    <property type="component" value="Chromosome 05"/>
</dbReference>
<organism evidence="1 2">
    <name type="scientific">Pelobates cultripes</name>
    <name type="common">Western spadefoot toad</name>
    <dbReference type="NCBI Taxonomy" id="61616"/>
    <lineage>
        <taxon>Eukaryota</taxon>
        <taxon>Metazoa</taxon>
        <taxon>Chordata</taxon>
        <taxon>Craniata</taxon>
        <taxon>Vertebrata</taxon>
        <taxon>Euteleostomi</taxon>
        <taxon>Amphibia</taxon>
        <taxon>Batrachia</taxon>
        <taxon>Anura</taxon>
        <taxon>Pelobatoidea</taxon>
        <taxon>Pelobatidae</taxon>
        <taxon>Pelobates</taxon>
    </lineage>
</organism>
<sequence length="55" mass="6162">MTYQDLSLSIGQLTNQSQRSGKQSYHNERCDCGNEGLTERYTIVVKHGSPGDETK</sequence>
<dbReference type="AlphaFoldDB" id="A0AAD1SAE3"/>
<protein>
    <submittedName>
        <fullName evidence="1">Uncharacterized protein</fullName>
    </submittedName>
</protein>
<accession>A0AAD1SAE3</accession>
<proteinExistence type="predicted"/>
<evidence type="ECO:0000313" key="2">
    <source>
        <dbReference type="Proteomes" id="UP001295444"/>
    </source>
</evidence>